<dbReference type="Proteomes" id="UP000433483">
    <property type="component" value="Unassembled WGS sequence"/>
</dbReference>
<dbReference type="EMBL" id="QXFX01001939">
    <property type="protein sequence ID" value="KAE9082764.1"/>
    <property type="molecule type" value="Genomic_DNA"/>
</dbReference>
<accession>A0A6A4CD34</accession>
<comment type="caution">
    <text evidence="7">The sequence shown here is derived from an EMBL/GenBank/DDBJ whole genome shotgun (WGS) entry which is preliminary data.</text>
</comment>
<evidence type="ECO:0000313" key="10">
    <source>
        <dbReference type="Proteomes" id="UP000437068"/>
    </source>
</evidence>
<dbReference type="Proteomes" id="UP000437068">
    <property type="component" value="Unassembled WGS sequence"/>
</dbReference>
<evidence type="ECO:0000313" key="6">
    <source>
        <dbReference type="EMBL" id="KAE9184801.1"/>
    </source>
</evidence>
<evidence type="ECO:0000313" key="3">
    <source>
        <dbReference type="EMBL" id="KAE9082764.1"/>
    </source>
</evidence>
<evidence type="ECO:0000313" key="12">
    <source>
        <dbReference type="Proteomes" id="UP000441208"/>
    </source>
</evidence>
<evidence type="ECO:0000313" key="7">
    <source>
        <dbReference type="EMBL" id="KAE9288396.1"/>
    </source>
</evidence>
<evidence type="ECO:0000313" key="5">
    <source>
        <dbReference type="EMBL" id="KAE9106910.1"/>
    </source>
</evidence>
<dbReference type="Proteomes" id="UP000460718">
    <property type="component" value="Unassembled WGS sequence"/>
</dbReference>
<dbReference type="Proteomes" id="UP000440732">
    <property type="component" value="Unassembled WGS sequence"/>
</dbReference>
<name>A0A6A4CD34_9STRA</name>
<evidence type="ECO:0000313" key="9">
    <source>
        <dbReference type="Proteomes" id="UP000433483"/>
    </source>
</evidence>
<dbReference type="EMBL" id="QXGE01001776">
    <property type="protein sequence ID" value="KAE9288396.1"/>
    <property type="molecule type" value="Genomic_DNA"/>
</dbReference>
<dbReference type="EMBL" id="QXGB01001842">
    <property type="protein sequence ID" value="KAE9184801.1"/>
    <property type="molecule type" value="Genomic_DNA"/>
</dbReference>
<evidence type="ECO:0000313" key="2">
    <source>
        <dbReference type="EMBL" id="KAE8982628.1"/>
    </source>
</evidence>
<evidence type="ECO:0000313" key="13">
    <source>
        <dbReference type="Proteomes" id="UP000460718"/>
    </source>
</evidence>
<protein>
    <submittedName>
        <fullName evidence="7">Uncharacterized protein</fullName>
    </submittedName>
</protein>
<evidence type="ECO:0000313" key="1">
    <source>
        <dbReference type="EMBL" id="KAE8932560.1"/>
    </source>
</evidence>
<dbReference type="EMBL" id="QXGF01001104">
    <property type="protein sequence ID" value="KAE8932560.1"/>
    <property type="molecule type" value="Genomic_DNA"/>
</dbReference>
<dbReference type="EMBL" id="QXFW01002052">
    <property type="protein sequence ID" value="KAE8982628.1"/>
    <property type="molecule type" value="Genomic_DNA"/>
</dbReference>
<dbReference type="Proteomes" id="UP000429523">
    <property type="component" value="Unassembled WGS sequence"/>
</dbReference>
<reference evidence="8 9" key="1">
    <citation type="submission" date="2018-08" db="EMBL/GenBank/DDBJ databases">
        <title>Genomic investigation of the strawberry pathogen Phytophthora fragariae indicates pathogenicity is determined by transcriptional variation in three key races.</title>
        <authorList>
            <person name="Adams T.M."/>
            <person name="Armitage A.D."/>
            <person name="Sobczyk M.K."/>
            <person name="Bates H.J."/>
            <person name="Dunwell J.M."/>
            <person name="Nellist C.F."/>
            <person name="Harrison R.J."/>
        </authorList>
    </citation>
    <scope>NUCLEOTIDE SEQUENCE [LARGE SCALE GENOMIC DNA]</scope>
    <source>
        <strain evidence="7 10">A4</strain>
        <strain evidence="6 9">NOV-27</strain>
        <strain evidence="5 11">NOV-5</strain>
        <strain evidence="4 12">NOV-71</strain>
        <strain evidence="1 8">NOV-9</strain>
        <strain evidence="3 14">ONT-3</strain>
        <strain evidence="2 13">SCRP245</strain>
    </source>
</reference>
<sequence length="85" mass="9608">MQRPRQRGDNPIVFFDVSIERLKTSADFVLVRRGRLEQGDDVTTQNVLFTASSKTNSASQETTLIMTDLVVRARSAIVRVKLIRS</sequence>
<proteinExistence type="predicted"/>
<dbReference type="EMBL" id="QXGA01001943">
    <property type="protein sequence ID" value="KAE9106910.1"/>
    <property type="molecule type" value="Genomic_DNA"/>
</dbReference>
<gene>
    <name evidence="7" type="ORF">PF001_g20534</name>
    <name evidence="6" type="ORF">PF005_g21532</name>
    <name evidence="5" type="ORF">PF006_g21248</name>
    <name evidence="4" type="ORF">PF007_g21497</name>
    <name evidence="1" type="ORF">PF009_g17415</name>
    <name evidence="3" type="ORF">PF010_g21459</name>
    <name evidence="2" type="ORF">PF011_g21536</name>
</gene>
<evidence type="ECO:0000313" key="4">
    <source>
        <dbReference type="EMBL" id="KAE9084494.1"/>
    </source>
</evidence>
<evidence type="ECO:0000313" key="8">
    <source>
        <dbReference type="Proteomes" id="UP000429523"/>
    </source>
</evidence>
<evidence type="ECO:0000313" key="14">
    <source>
        <dbReference type="Proteomes" id="UP000488956"/>
    </source>
</evidence>
<dbReference type="Proteomes" id="UP000488956">
    <property type="component" value="Unassembled WGS sequence"/>
</dbReference>
<evidence type="ECO:0000313" key="11">
    <source>
        <dbReference type="Proteomes" id="UP000440732"/>
    </source>
</evidence>
<dbReference type="OrthoDB" id="193499at2759"/>
<keyword evidence="9" id="KW-1185">Reference proteome</keyword>
<organism evidence="7 10">
    <name type="scientific">Phytophthora fragariae</name>
    <dbReference type="NCBI Taxonomy" id="53985"/>
    <lineage>
        <taxon>Eukaryota</taxon>
        <taxon>Sar</taxon>
        <taxon>Stramenopiles</taxon>
        <taxon>Oomycota</taxon>
        <taxon>Peronosporomycetes</taxon>
        <taxon>Peronosporales</taxon>
        <taxon>Peronosporaceae</taxon>
        <taxon>Phytophthora</taxon>
    </lineage>
</organism>
<dbReference type="EMBL" id="QXFZ01001819">
    <property type="protein sequence ID" value="KAE9084494.1"/>
    <property type="molecule type" value="Genomic_DNA"/>
</dbReference>
<dbReference type="AlphaFoldDB" id="A0A6A4CD34"/>
<dbReference type="Proteomes" id="UP000441208">
    <property type="component" value="Unassembled WGS sequence"/>
</dbReference>